<dbReference type="PANTHER" id="PTHR24148">
    <property type="entry name" value="ANKYRIN REPEAT DOMAIN-CONTAINING PROTEIN 39 HOMOLOG-RELATED"/>
    <property type="match status" value="1"/>
</dbReference>
<evidence type="ECO:0000313" key="2">
    <source>
        <dbReference type="Proteomes" id="UP001152049"/>
    </source>
</evidence>
<dbReference type="OrthoDB" id="2157530at2759"/>
<dbReference type="Proteomes" id="UP001152049">
    <property type="component" value="Unassembled WGS sequence"/>
</dbReference>
<evidence type="ECO:0008006" key="3">
    <source>
        <dbReference type="Google" id="ProtNLM"/>
    </source>
</evidence>
<dbReference type="InterPro" id="IPR052895">
    <property type="entry name" value="HetReg/Transcr_Mod"/>
</dbReference>
<gene>
    <name evidence="1" type="ORF">NW762_012290</name>
</gene>
<accession>A0A9W8RQT1</accession>
<sequence length="493" mass="55376">MPSARPPSRPSFNLDWLQHHPQLFPDGPELTNNYLNDPWSAVADLLQHQYWKRVWILQEVVLADPLVLISPGGAMLDWSILRETAQTFFLLARKLERENRRPDFLSDSAWKLLSDPMAWGRLSLLLAAQARNKIPDPDGIKGWAVSCFAANLQATNERDYIYGLLGVSGIQITPDYSPENKASHVYTKYIAGWLNAARNQRTAHIHTPLAFLFLAGIAKHGYSDLPSWVPNYAKGETVVTPWCYGASDFHSAFRSSLPADTNTYPYVVEATQSLFTWGVDLGAVGSTTNPSDSDSAVLSSFMSLATSFTARYPQYISGIPSAQAILKLISMNRQGKVSRELVDSAMNLTLCINCFNTFEDQPVKKTRGRDWDYGLFDMAFPTTDLKQFGFGPNLIAEINSWDRTRRTEALLDIMPPLYDRRFFGTSDVYLGSAKFQVMEGDRLCILSGYMEPVILRPTAEGSLVFVGTAFAVDMDIENTLQKMKSQGQWFELW</sequence>
<name>A0A9W8RQT1_9HYPO</name>
<keyword evidence="2" id="KW-1185">Reference proteome</keyword>
<comment type="caution">
    <text evidence="1">The sequence shown here is derived from an EMBL/GenBank/DDBJ whole genome shotgun (WGS) entry which is preliminary data.</text>
</comment>
<dbReference type="AlphaFoldDB" id="A0A9W8RQT1"/>
<dbReference type="PANTHER" id="PTHR24148:SF77">
    <property type="entry name" value="HETEROKARYON INCOMPATIBILITY DOMAIN-CONTAINING PROTEIN"/>
    <property type="match status" value="1"/>
</dbReference>
<evidence type="ECO:0000313" key="1">
    <source>
        <dbReference type="EMBL" id="KAJ4249435.1"/>
    </source>
</evidence>
<reference evidence="1" key="1">
    <citation type="submission" date="2022-09" db="EMBL/GenBank/DDBJ databases">
        <title>Fusarium specimens isolated from Avocado Roots.</title>
        <authorList>
            <person name="Stajich J."/>
            <person name="Roper C."/>
            <person name="Heimlech-Rivalta G."/>
        </authorList>
    </citation>
    <scope>NUCLEOTIDE SEQUENCE</scope>
    <source>
        <strain evidence="1">CF00136</strain>
    </source>
</reference>
<protein>
    <recommendedName>
        <fullName evidence="3">Heterokaryon incompatibility domain-containing protein</fullName>
    </recommendedName>
</protein>
<dbReference type="EMBL" id="JAOQAZ010000033">
    <property type="protein sequence ID" value="KAJ4249435.1"/>
    <property type="molecule type" value="Genomic_DNA"/>
</dbReference>
<proteinExistence type="predicted"/>
<organism evidence="1 2">
    <name type="scientific">Fusarium torreyae</name>
    <dbReference type="NCBI Taxonomy" id="1237075"/>
    <lineage>
        <taxon>Eukaryota</taxon>
        <taxon>Fungi</taxon>
        <taxon>Dikarya</taxon>
        <taxon>Ascomycota</taxon>
        <taxon>Pezizomycotina</taxon>
        <taxon>Sordariomycetes</taxon>
        <taxon>Hypocreomycetidae</taxon>
        <taxon>Hypocreales</taxon>
        <taxon>Nectriaceae</taxon>
        <taxon>Fusarium</taxon>
    </lineage>
</organism>